<evidence type="ECO:0000313" key="2">
    <source>
        <dbReference type="Proteomes" id="UP000887159"/>
    </source>
</evidence>
<organism evidence="1 2">
    <name type="scientific">Trichonephila clavipes</name>
    <name type="common">Golden silk orbweaver</name>
    <name type="synonym">Nephila clavipes</name>
    <dbReference type="NCBI Taxonomy" id="2585209"/>
    <lineage>
        <taxon>Eukaryota</taxon>
        <taxon>Metazoa</taxon>
        <taxon>Ecdysozoa</taxon>
        <taxon>Arthropoda</taxon>
        <taxon>Chelicerata</taxon>
        <taxon>Arachnida</taxon>
        <taxon>Araneae</taxon>
        <taxon>Araneomorphae</taxon>
        <taxon>Entelegynae</taxon>
        <taxon>Araneoidea</taxon>
        <taxon>Nephilidae</taxon>
        <taxon>Trichonephila</taxon>
    </lineage>
</organism>
<name>A0A8X7BL71_TRICX</name>
<gene>
    <name evidence="1" type="primary">X975_24128</name>
    <name evidence="1" type="ORF">TNCV_4844181</name>
</gene>
<reference evidence="1" key="1">
    <citation type="submission" date="2020-08" db="EMBL/GenBank/DDBJ databases">
        <title>Multicomponent nature underlies the extraordinary mechanical properties of spider dragline silk.</title>
        <authorList>
            <person name="Kono N."/>
            <person name="Nakamura H."/>
            <person name="Mori M."/>
            <person name="Yoshida Y."/>
            <person name="Ohtoshi R."/>
            <person name="Malay A.D."/>
            <person name="Moran D.A.P."/>
            <person name="Tomita M."/>
            <person name="Numata K."/>
            <person name="Arakawa K."/>
        </authorList>
    </citation>
    <scope>NUCLEOTIDE SEQUENCE</scope>
</reference>
<sequence>MPPRRNQKKFQQLTEFERGSIIGLQEGGFYCHATGARVQRNSSTVMRVWKQWTDENRTTRKTGSERRKVTSAHDDRHLLCMPMNDRTASSRQLTARWSTAAAVLMSASSICRRLMRRGLRARVPLYRRFIDGFIDGLPHGKPSITASAMVS</sequence>
<keyword evidence="2" id="KW-1185">Reference proteome</keyword>
<dbReference type="EMBL" id="BMAU01021435">
    <property type="protein sequence ID" value="GFY36046.1"/>
    <property type="molecule type" value="Genomic_DNA"/>
</dbReference>
<dbReference type="Proteomes" id="UP000887159">
    <property type="component" value="Unassembled WGS sequence"/>
</dbReference>
<proteinExistence type="predicted"/>
<evidence type="ECO:0000313" key="1">
    <source>
        <dbReference type="EMBL" id="GFY36046.1"/>
    </source>
</evidence>
<protein>
    <submittedName>
        <fullName evidence="1">Transposable element Tc1 transposase</fullName>
    </submittedName>
</protein>
<accession>A0A8X7BL71</accession>
<dbReference type="AlphaFoldDB" id="A0A8X7BL71"/>
<comment type="caution">
    <text evidence="1">The sequence shown here is derived from an EMBL/GenBank/DDBJ whole genome shotgun (WGS) entry which is preliminary data.</text>
</comment>